<gene>
    <name evidence="1" type="ORF">GCM10022414_33480</name>
</gene>
<evidence type="ECO:0000313" key="2">
    <source>
        <dbReference type="Proteomes" id="UP001500392"/>
    </source>
</evidence>
<accession>A0ABP7X527</accession>
<organism evidence="1 2">
    <name type="scientific">Zhongshania borealis</name>
    <dbReference type="NCBI Taxonomy" id="889488"/>
    <lineage>
        <taxon>Bacteria</taxon>
        <taxon>Pseudomonadati</taxon>
        <taxon>Pseudomonadota</taxon>
        <taxon>Gammaproteobacteria</taxon>
        <taxon>Cellvibrionales</taxon>
        <taxon>Spongiibacteraceae</taxon>
        <taxon>Zhongshania</taxon>
    </lineage>
</organism>
<protein>
    <submittedName>
        <fullName evidence="1">Uncharacterized protein</fullName>
    </submittedName>
</protein>
<proteinExistence type="predicted"/>
<reference evidence="2" key="1">
    <citation type="journal article" date="2019" name="Int. J. Syst. Evol. Microbiol.">
        <title>The Global Catalogue of Microorganisms (GCM) 10K type strain sequencing project: providing services to taxonomists for standard genome sequencing and annotation.</title>
        <authorList>
            <consortium name="The Broad Institute Genomics Platform"/>
            <consortium name="The Broad Institute Genome Sequencing Center for Infectious Disease"/>
            <person name="Wu L."/>
            <person name="Ma J."/>
        </authorList>
    </citation>
    <scope>NUCLEOTIDE SEQUENCE [LARGE SCALE GENOMIC DNA]</scope>
    <source>
        <strain evidence="2">JCM 17304</strain>
    </source>
</reference>
<comment type="caution">
    <text evidence="1">The sequence shown here is derived from an EMBL/GenBank/DDBJ whole genome shotgun (WGS) entry which is preliminary data.</text>
</comment>
<sequence>MIRNKEINISVERNYYSKLPECNFEAASMGFVCDGDYFAAVFMPDKYLAPPAFGDDVAARCGV</sequence>
<evidence type="ECO:0000313" key="1">
    <source>
        <dbReference type="EMBL" id="GAA4104471.1"/>
    </source>
</evidence>
<name>A0ABP7X527_9GAMM</name>
<dbReference type="EMBL" id="BAABDM010000009">
    <property type="protein sequence ID" value="GAA4104471.1"/>
    <property type="molecule type" value="Genomic_DNA"/>
</dbReference>
<keyword evidence="2" id="KW-1185">Reference proteome</keyword>
<dbReference type="Proteomes" id="UP001500392">
    <property type="component" value="Unassembled WGS sequence"/>
</dbReference>